<dbReference type="GO" id="GO:0052689">
    <property type="term" value="F:carboxylic ester hydrolase activity"/>
    <property type="evidence" value="ECO:0007669"/>
    <property type="project" value="TreeGrafter"/>
</dbReference>
<dbReference type="RefSeq" id="WP_089831944.1">
    <property type="nucleotide sequence ID" value="NZ_BJWI01000028.1"/>
</dbReference>
<dbReference type="InterPro" id="IPR029058">
    <property type="entry name" value="AB_hydrolase_fold"/>
</dbReference>
<dbReference type="Proteomes" id="UP000242243">
    <property type="component" value="Unassembled WGS sequence"/>
</dbReference>
<organism evidence="2 3">
    <name type="scientific">Halolactibacillus halophilus</name>
    <dbReference type="NCBI Taxonomy" id="306540"/>
    <lineage>
        <taxon>Bacteria</taxon>
        <taxon>Bacillati</taxon>
        <taxon>Bacillota</taxon>
        <taxon>Bacilli</taxon>
        <taxon>Bacillales</taxon>
        <taxon>Bacillaceae</taxon>
        <taxon>Halolactibacillus</taxon>
    </lineage>
</organism>
<dbReference type="PANTHER" id="PTHR43265">
    <property type="entry name" value="ESTERASE ESTD"/>
    <property type="match status" value="1"/>
</dbReference>
<dbReference type="OrthoDB" id="9780269at2"/>
<dbReference type="STRING" id="306540.SAMN05421839_11714"/>
<dbReference type="GO" id="GO:0008236">
    <property type="term" value="F:serine-type peptidase activity"/>
    <property type="evidence" value="ECO:0007669"/>
    <property type="project" value="InterPro"/>
</dbReference>
<dbReference type="AlphaFoldDB" id="A0A1I5PWE5"/>
<evidence type="ECO:0000259" key="1">
    <source>
        <dbReference type="Pfam" id="PF00326"/>
    </source>
</evidence>
<protein>
    <recommendedName>
        <fullName evidence="1">Peptidase S9 prolyl oligopeptidase catalytic domain-containing protein</fullName>
    </recommendedName>
</protein>
<evidence type="ECO:0000313" key="2">
    <source>
        <dbReference type="EMBL" id="SFP38342.1"/>
    </source>
</evidence>
<sequence>MKLLTFCYGRRHDGKIYPLEVDGFKMHGVLTVARDQAPFVIFSHGYNGTEKNLTHHCQLLAEQGINSYRFDFLVGSVNEASEMKTEEVTILTEMRDLLSVVDRFKSQPFVDPNQLFLFGASMGGLVSSLVAEARKEVAGLFLMFTVFSVAKDWQQQYQTKTAIPDRLVFWGMPLGRPFFEVLLDFALEDEIGSYEGFVYIIHGDKDTVVSHTVTDWVKPLYKNLEVQIFLGEGHGFSKAGEEKTSEVLRQFIQKHTSIK</sequence>
<reference evidence="2 3" key="1">
    <citation type="submission" date="2016-10" db="EMBL/GenBank/DDBJ databases">
        <authorList>
            <person name="de Groot N.N."/>
        </authorList>
    </citation>
    <scope>NUCLEOTIDE SEQUENCE [LARGE SCALE GENOMIC DNA]</scope>
    <source>
        <strain evidence="2 3">DSM 17073</strain>
    </source>
</reference>
<dbReference type="InterPro" id="IPR001375">
    <property type="entry name" value="Peptidase_S9_cat"/>
</dbReference>
<proteinExistence type="predicted"/>
<dbReference type="Pfam" id="PF00326">
    <property type="entry name" value="Peptidase_S9"/>
    <property type="match status" value="1"/>
</dbReference>
<dbReference type="GO" id="GO:0006508">
    <property type="term" value="P:proteolysis"/>
    <property type="evidence" value="ECO:0007669"/>
    <property type="project" value="InterPro"/>
</dbReference>
<gene>
    <name evidence="2" type="ORF">SAMN05421839_11714</name>
</gene>
<dbReference type="SUPFAM" id="SSF53474">
    <property type="entry name" value="alpha/beta-Hydrolases"/>
    <property type="match status" value="1"/>
</dbReference>
<dbReference type="Gene3D" id="3.40.50.1820">
    <property type="entry name" value="alpha/beta hydrolase"/>
    <property type="match status" value="1"/>
</dbReference>
<dbReference type="EMBL" id="FOXC01000017">
    <property type="protein sequence ID" value="SFP38342.1"/>
    <property type="molecule type" value="Genomic_DNA"/>
</dbReference>
<dbReference type="PANTHER" id="PTHR43265:SF1">
    <property type="entry name" value="ESTERASE ESTD"/>
    <property type="match status" value="1"/>
</dbReference>
<name>A0A1I5PWE5_9BACI</name>
<evidence type="ECO:0000313" key="3">
    <source>
        <dbReference type="Proteomes" id="UP000242243"/>
    </source>
</evidence>
<feature type="domain" description="Peptidase S9 prolyl oligopeptidase catalytic" evidence="1">
    <location>
        <begin position="93"/>
        <end position="251"/>
    </location>
</feature>
<accession>A0A1I5PWE5</accession>
<dbReference type="InterPro" id="IPR053145">
    <property type="entry name" value="AB_hydrolase_Est10"/>
</dbReference>